<dbReference type="AlphaFoldDB" id="A0A9P0ICL4"/>
<evidence type="ECO:0000313" key="4">
    <source>
        <dbReference type="Proteomes" id="UP001153321"/>
    </source>
</evidence>
<dbReference type="SMART" id="SM00848">
    <property type="entry name" value="Inhibitor_I29"/>
    <property type="match status" value="1"/>
</dbReference>
<dbReference type="Pfam" id="PF08246">
    <property type="entry name" value="Inhibitor_I29"/>
    <property type="match status" value="1"/>
</dbReference>
<dbReference type="Gene3D" id="1.10.287.2250">
    <property type="match status" value="1"/>
</dbReference>
<accession>A0A9P0ICL4</accession>
<dbReference type="EMBL" id="LR824537">
    <property type="protein sequence ID" value="CAH1645458.1"/>
    <property type="molecule type" value="Genomic_DNA"/>
</dbReference>
<feature type="signal peptide" evidence="1">
    <location>
        <begin position="1"/>
        <end position="21"/>
    </location>
</feature>
<name>A0A9P0ICL4_SPOLI</name>
<keyword evidence="4" id="KW-1185">Reference proteome</keyword>
<proteinExistence type="predicted"/>
<evidence type="ECO:0000256" key="1">
    <source>
        <dbReference type="SAM" id="SignalP"/>
    </source>
</evidence>
<feature type="domain" description="Cathepsin propeptide inhibitor" evidence="2">
    <location>
        <begin position="41"/>
        <end position="79"/>
    </location>
</feature>
<dbReference type="InterPro" id="IPR038765">
    <property type="entry name" value="Papain-like_cys_pep_sf"/>
</dbReference>
<feature type="chain" id="PRO_5040307097" description="Cathepsin propeptide inhibitor domain-containing protein" evidence="1">
    <location>
        <begin position="22"/>
        <end position="85"/>
    </location>
</feature>
<protein>
    <recommendedName>
        <fullName evidence="2">Cathepsin propeptide inhibitor domain-containing protein</fullName>
    </recommendedName>
</protein>
<dbReference type="Proteomes" id="UP001153321">
    <property type="component" value="Chromosome 6"/>
</dbReference>
<dbReference type="InterPro" id="IPR013201">
    <property type="entry name" value="Prot_inhib_I29"/>
</dbReference>
<dbReference type="SUPFAM" id="SSF54001">
    <property type="entry name" value="Cysteine proteinases"/>
    <property type="match status" value="1"/>
</dbReference>
<organism evidence="3 4">
    <name type="scientific">Spodoptera littoralis</name>
    <name type="common">Egyptian cotton leafworm</name>
    <dbReference type="NCBI Taxonomy" id="7109"/>
    <lineage>
        <taxon>Eukaryota</taxon>
        <taxon>Metazoa</taxon>
        <taxon>Ecdysozoa</taxon>
        <taxon>Arthropoda</taxon>
        <taxon>Hexapoda</taxon>
        <taxon>Insecta</taxon>
        <taxon>Pterygota</taxon>
        <taxon>Neoptera</taxon>
        <taxon>Endopterygota</taxon>
        <taxon>Lepidoptera</taxon>
        <taxon>Glossata</taxon>
        <taxon>Ditrysia</taxon>
        <taxon>Noctuoidea</taxon>
        <taxon>Noctuidae</taxon>
        <taxon>Amphipyrinae</taxon>
        <taxon>Spodoptera</taxon>
    </lineage>
</organism>
<gene>
    <name evidence="3" type="ORF">SPLIT_LOCUS10810</name>
</gene>
<evidence type="ECO:0000259" key="2">
    <source>
        <dbReference type="SMART" id="SM00848"/>
    </source>
</evidence>
<evidence type="ECO:0000313" key="3">
    <source>
        <dbReference type="EMBL" id="CAH1645458.1"/>
    </source>
</evidence>
<sequence length="85" mass="9877">MRFVSVVLILVVATMVSSASAIDFSLLSKHPYDIEKADELFELFMKKYQKVYTSEDDKQAHFQVFVENLKKVNQMNEEILKNNDS</sequence>
<reference evidence="3" key="1">
    <citation type="submission" date="2022-02" db="EMBL/GenBank/DDBJ databases">
        <authorList>
            <person name="King R."/>
        </authorList>
    </citation>
    <scope>NUCLEOTIDE SEQUENCE</scope>
</reference>
<keyword evidence="1" id="KW-0732">Signal</keyword>